<gene>
    <name evidence="4" type="ORF">QJ522_21555</name>
</gene>
<evidence type="ECO:0000313" key="4">
    <source>
        <dbReference type="EMBL" id="MDI6451662.1"/>
    </source>
</evidence>
<dbReference type="InterPro" id="IPR012902">
    <property type="entry name" value="N_methyl_site"/>
</dbReference>
<feature type="domain" description="DUF1559" evidence="3">
    <location>
        <begin position="45"/>
        <end position="86"/>
    </location>
</feature>
<keyword evidence="2" id="KW-0812">Transmembrane</keyword>
<dbReference type="RefSeq" id="WP_349247071.1">
    <property type="nucleotide sequence ID" value="NZ_JASCXX010000045.1"/>
</dbReference>
<protein>
    <submittedName>
        <fullName evidence="4">DUF1559 domain-containing protein</fullName>
    </submittedName>
</protein>
<reference evidence="4" key="1">
    <citation type="submission" date="2023-05" db="EMBL/GenBank/DDBJ databases">
        <title>Anaerotaeda fermentans gen. nov., sp. nov., a novel anaerobic planctomycete of the new family within the order Sedimentisphaerales isolated from Taman Peninsula, Russia.</title>
        <authorList>
            <person name="Khomyakova M.A."/>
            <person name="Merkel A.Y."/>
            <person name="Slobodkin A.I."/>
        </authorList>
    </citation>
    <scope>NUCLEOTIDE SEQUENCE</scope>
    <source>
        <strain evidence="4">M17dextr</strain>
    </source>
</reference>
<evidence type="ECO:0000256" key="2">
    <source>
        <dbReference type="SAM" id="Phobius"/>
    </source>
</evidence>
<name>A0AAW6U541_9BACT</name>
<dbReference type="Pfam" id="PF07596">
    <property type="entry name" value="SBP_bac_10"/>
    <property type="match status" value="1"/>
</dbReference>
<evidence type="ECO:0000259" key="3">
    <source>
        <dbReference type="Pfam" id="PF07596"/>
    </source>
</evidence>
<dbReference type="PRINTS" id="PR00813">
    <property type="entry name" value="BCTERIALGSPG"/>
</dbReference>
<dbReference type="GO" id="GO:0015627">
    <property type="term" value="C:type II protein secretion system complex"/>
    <property type="evidence" value="ECO:0007669"/>
    <property type="project" value="InterPro"/>
</dbReference>
<feature type="transmembrane region" description="Helical" evidence="2">
    <location>
        <begin position="20"/>
        <end position="44"/>
    </location>
</feature>
<evidence type="ECO:0000256" key="1">
    <source>
        <dbReference type="ARBA" id="ARBA00022481"/>
    </source>
</evidence>
<dbReference type="InterPro" id="IPR045584">
    <property type="entry name" value="Pilin-like"/>
</dbReference>
<dbReference type="InterPro" id="IPR011453">
    <property type="entry name" value="DUF1559"/>
</dbReference>
<dbReference type="InterPro" id="IPR000983">
    <property type="entry name" value="Bac_GSPG_pilin"/>
</dbReference>
<dbReference type="PANTHER" id="PTHR30093">
    <property type="entry name" value="GENERAL SECRETION PATHWAY PROTEIN G"/>
    <property type="match status" value="1"/>
</dbReference>
<dbReference type="GO" id="GO:0015628">
    <property type="term" value="P:protein secretion by the type II secretion system"/>
    <property type="evidence" value="ECO:0007669"/>
    <property type="project" value="InterPro"/>
</dbReference>
<organism evidence="4 5">
    <name type="scientific">Anaerobaca lacustris</name>
    <dbReference type="NCBI Taxonomy" id="3044600"/>
    <lineage>
        <taxon>Bacteria</taxon>
        <taxon>Pseudomonadati</taxon>
        <taxon>Planctomycetota</taxon>
        <taxon>Phycisphaerae</taxon>
        <taxon>Sedimentisphaerales</taxon>
        <taxon>Anaerobacaceae</taxon>
        <taxon>Anaerobaca</taxon>
    </lineage>
</organism>
<keyword evidence="2" id="KW-0472">Membrane</keyword>
<dbReference type="EMBL" id="JASCXX010000045">
    <property type="protein sequence ID" value="MDI6451662.1"/>
    <property type="molecule type" value="Genomic_DNA"/>
</dbReference>
<accession>A0AAW6U541</accession>
<keyword evidence="2" id="KW-1133">Transmembrane helix</keyword>
<keyword evidence="5" id="KW-1185">Reference proteome</keyword>
<comment type="caution">
    <text evidence="4">The sequence shown here is derived from an EMBL/GenBank/DDBJ whole genome shotgun (WGS) entry which is preliminary data.</text>
</comment>
<dbReference type="Proteomes" id="UP001431776">
    <property type="component" value="Unassembled WGS sequence"/>
</dbReference>
<keyword evidence="1" id="KW-0488">Methylation</keyword>
<sequence length="277" mass="30974">MHGHIITDTRSRGQRTRAGAFTLIELLVVIAIIALLMGILMPALQRAREQSRKVTCANNLKQLALCLHMYANENDAKLPLNAGGYWLWDVSYFTSDFILKSGGTRDIFYCPADLSKNGDMSIVWQYGQDPPFGTPVSQVDEAAVTNRTGTYRVTSYFFMMDTQAGRAGGPPLYEPGTPAKKWVKTLNEKGAGQAELIVDATLSTTADRDTGNFVEVVGGLFSRHQIYDRTNHIRRGGRPEGANVVFLDAHQEWRNFTEMQHRYSPGGGRTTPPYHWW</sequence>
<dbReference type="Gene3D" id="3.30.700.10">
    <property type="entry name" value="Glycoprotein, Type 4 Pilin"/>
    <property type="match status" value="1"/>
</dbReference>
<dbReference type="PANTHER" id="PTHR30093:SF2">
    <property type="entry name" value="TYPE II SECRETION SYSTEM PROTEIN H"/>
    <property type="match status" value="1"/>
</dbReference>
<evidence type="ECO:0000313" key="5">
    <source>
        <dbReference type="Proteomes" id="UP001431776"/>
    </source>
</evidence>
<dbReference type="AlphaFoldDB" id="A0AAW6U541"/>
<dbReference type="NCBIfam" id="TIGR02532">
    <property type="entry name" value="IV_pilin_GFxxxE"/>
    <property type="match status" value="1"/>
</dbReference>
<proteinExistence type="predicted"/>
<dbReference type="Pfam" id="PF07963">
    <property type="entry name" value="N_methyl"/>
    <property type="match status" value="1"/>
</dbReference>
<dbReference type="SUPFAM" id="SSF54523">
    <property type="entry name" value="Pili subunits"/>
    <property type="match status" value="1"/>
</dbReference>